<evidence type="ECO:0000256" key="9">
    <source>
        <dbReference type="ARBA" id="ARBA00023235"/>
    </source>
</evidence>
<dbReference type="InterPro" id="IPR036185">
    <property type="entry name" value="DNA_heli_DnaB-like_N_sf"/>
</dbReference>
<keyword evidence="8 12" id="KW-0238">DNA-binding</keyword>
<evidence type="ECO:0000256" key="10">
    <source>
        <dbReference type="ARBA" id="ARBA00048954"/>
    </source>
</evidence>
<dbReference type="EC" id="5.6.2.3" evidence="11 12"/>
<keyword evidence="4 12" id="KW-0547">Nucleotide-binding</keyword>
<keyword evidence="2 12" id="KW-0639">Primosome</keyword>
<evidence type="ECO:0000256" key="3">
    <source>
        <dbReference type="ARBA" id="ARBA00022705"/>
    </source>
</evidence>
<organism evidence="14 15">
    <name type="scientific">[Clostridium] methylpentosum DSM 5476</name>
    <dbReference type="NCBI Taxonomy" id="537013"/>
    <lineage>
        <taxon>Bacteria</taxon>
        <taxon>Bacillati</taxon>
        <taxon>Bacillota</taxon>
        <taxon>Clostridia</taxon>
        <taxon>Eubacteriales</taxon>
        <taxon>Oscillospiraceae</taxon>
        <taxon>Oscillospiraceae incertae sedis</taxon>
    </lineage>
</organism>
<keyword evidence="5 12" id="KW-0378">Hydrolase</keyword>
<evidence type="ECO:0000256" key="4">
    <source>
        <dbReference type="ARBA" id="ARBA00022741"/>
    </source>
</evidence>
<dbReference type="SUPFAM" id="SSF52540">
    <property type="entry name" value="P-loop containing nucleoside triphosphate hydrolases"/>
    <property type="match status" value="1"/>
</dbReference>
<dbReference type="Gene3D" id="1.10.860.10">
    <property type="entry name" value="DNAb Helicase, Chain A"/>
    <property type="match status" value="1"/>
</dbReference>
<evidence type="ECO:0000256" key="1">
    <source>
        <dbReference type="ARBA" id="ARBA00008428"/>
    </source>
</evidence>
<comment type="similarity">
    <text evidence="1 12">Belongs to the helicase family. DnaB subfamily.</text>
</comment>
<comment type="function">
    <text evidence="12">The main replicative DNA helicase, it participates in initiation and elongation during chromosome replication. Travels ahead of the DNA replisome, separating dsDNA into templates for DNA synthesis. A processive ATP-dependent 5'-3' DNA helicase it has DNA-dependent ATPase activity.</text>
</comment>
<dbReference type="Pfam" id="PF03796">
    <property type="entry name" value="DnaB_C"/>
    <property type="match status" value="1"/>
</dbReference>
<dbReference type="InterPro" id="IPR027417">
    <property type="entry name" value="P-loop_NTPase"/>
</dbReference>
<dbReference type="GO" id="GO:0005829">
    <property type="term" value="C:cytosol"/>
    <property type="evidence" value="ECO:0007669"/>
    <property type="project" value="TreeGrafter"/>
</dbReference>
<dbReference type="Gene3D" id="3.40.50.300">
    <property type="entry name" value="P-loop containing nucleotide triphosphate hydrolases"/>
    <property type="match status" value="1"/>
</dbReference>
<reference evidence="14 15" key="1">
    <citation type="submission" date="2009-01" db="EMBL/GenBank/DDBJ databases">
        <authorList>
            <person name="Fulton L."/>
            <person name="Clifton S."/>
            <person name="Fulton B."/>
            <person name="Xu J."/>
            <person name="Minx P."/>
            <person name="Pepin K.H."/>
            <person name="Johnson M."/>
            <person name="Bhonagiri V."/>
            <person name="Nash W.E."/>
            <person name="Mardis E.R."/>
            <person name="Wilson R.K."/>
        </authorList>
    </citation>
    <scope>NUCLEOTIDE SEQUENCE [LARGE SCALE GENOMIC DNA]</scope>
    <source>
        <strain evidence="14 15">DSM 5476</strain>
    </source>
</reference>
<evidence type="ECO:0000256" key="7">
    <source>
        <dbReference type="ARBA" id="ARBA00022840"/>
    </source>
</evidence>
<evidence type="ECO:0000259" key="13">
    <source>
        <dbReference type="PROSITE" id="PS51199"/>
    </source>
</evidence>
<evidence type="ECO:0000256" key="11">
    <source>
        <dbReference type="NCBIfam" id="TIGR00665"/>
    </source>
</evidence>
<dbReference type="EMBL" id="ACEC01000019">
    <property type="protein sequence ID" value="EEG31961.1"/>
    <property type="molecule type" value="Genomic_DNA"/>
</dbReference>
<keyword evidence="6 12" id="KW-0347">Helicase</keyword>
<name>C0E9D2_9FIRM</name>
<dbReference type="SUPFAM" id="SSF48024">
    <property type="entry name" value="N-terminal domain of DnaB helicase"/>
    <property type="match status" value="1"/>
</dbReference>
<evidence type="ECO:0000313" key="14">
    <source>
        <dbReference type="EMBL" id="EEG31961.1"/>
    </source>
</evidence>
<comment type="caution">
    <text evidence="14">The sequence shown here is derived from an EMBL/GenBank/DDBJ whole genome shotgun (WGS) entry which is preliminary data.</text>
</comment>
<feature type="domain" description="SF4 helicase" evidence="13">
    <location>
        <begin position="187"/>
        <end position="449"/>
    </location>
</feature>
<dbReference type="InterPro" id="IPR007692">
    <property type="entry name" value="DNA_helicase_DnaB"/>
</dbReference>
<dbReference type="HOGENOM" id="CLU_005373_0_0_9"/>
<accession>C0E9D2</accession>
<protein>
    <recommendedName>
        <fullName evidence="11 12">Replicative DNA helicase</fullName>
        <ecNumber evidence="11 12">5.6.2.3</ecNumber>
    </recommendedName>
</protein>
<dbReference type="InterPro" id="IPR016136">
    <property type="entry name" value="DNA_helicase_N/primase_C"/>
</dbReference>
<gene>
    <name evidence="14" type="primary">dnaB</name>
    <name evidence="14" type="ORF">CLOSTMETH_00429</name>
</gene>
<keyword evidence="7 12" id="KW-0067">ATP-binding</keyword>
<evidence type="ECO:0000256" key="2">
    <source>
        <dbReference type="ARBA" id="ARBA00022515"/>
    </source>
</evidence>
<dbReference type="PANTHER" id="PTHR30153:SF2">
    <property type="entry name" value="REPLICATIVE DNA HELICASE"/>
    <property type="match status" value="1"/>
</dbReference>
<dbReference type="GO" id="GO:0042802">
    <property type="term" value="F:identical protein binding"/>
    <property type="evidence" value="ECO:0007669"/>
    <property type="project" value="UniProtKB-ARBA"/>
</dbReference>
<dbReference type="GO" id="GO:0016887">
    <property type="term" value="F:ATP hydrolysis activity"/>
    <property type="evidence" value="ECO:0007669"/>
    <property type="project" value="RHEA"/>
</dbReference>
<dbReference type="InterPro" id="IPR007693">
    <property type="entry name" value="DNA_helicase_DnaB-like_N"/>
</dbReference>
<dbReference type="PANTHER" id="PTHR30153">
    <property type="entry name" value="REPLICATIVE DNA HELICASE DNAB"/>
    <property type="match status" value="1"/>
</dbReference>
<dbReference type="InterPro" id="IPR007694">
    <property type="entry name" value="DNA_helicase_DnaB-like_C"/>
</dbReference>
<evidence type="ECO:0000313" key="15">
    <source>
        <dbReference type="Proteomes" id="UP000003340"/>
    </source>
</evidence>
<evidence type="ECO:0000256" key="5">
    <source>
        <dbReference type="ARBA" id="ARBA00022801"/>
    </source>
</evidence>
<dbReference type="GO" id="GO:0003677">
    <property type="term" value="F:DNA binding"/>
    <property type="evidence" value="ECO:0007669"/>
    <property type="project" value="UniProtKB-UniRule"/>
</dbReference>
<dbReference type="Proteomes" id="UP000003340">
    <property type="component" value="Unassembled WGS sequence"/>
</dbReference>
<dbReference type="Pfam" id="PF00772">
    <property type="entry name" value="DnaB"/>
    <property type="match status" value="1"/>
</dbReference>
<dbReference type="FunFam" id="3.40.50.300:FF:000076">
    <property type="entry name" value="Replicative DNA helicase"/>
    <property type="match status" value="1"/>
</dbReference>
<dbReference type="GO" id="GO:0043139">
    <property type="term" value="F:5'-3' DNA helicase activity"/>
    <property type="evidence" value="ECO:0007669"/>
    <property type="project" value="UniProtKB-EC"/>
</dbReference>
<dbReference type="CDD" id="cd00984">
    <property type="entry name" value="DnaB_C"/>
    <property type="match status" value="1"/>
</dbReference>
<evidence type="ECO:0000256" key="8">
    <source>
        <dbReference type="ARBA" id="ARBA00023125"/>
    </source>
</evidence>
<keyword evidence="15" id="KW-1185">Reference proteome</keyword>
<sequence>MEERTRMALEPNLELEQLPYNLEAEQSVLGGLLLDPSYMAEALKYVSAASFYREQHQQIFSVIARMYTSGQPIDFVTVYDAVVVEQVFDTPENAKVYLGRLMEIIPSVANLDVYCKIVQEKYYVRSLITAAREIISIATESGADAQTILDTAEQKIYEIRQGRVSSSLVPINEVINREFDHLDKLATGEQKAGISSGFSGLDTILTGLNPSDLILIAARPAMGKTSFALNIAVNAAKRSKRQVAIFSLEMSSQQLVERMLASECRITSTKLHVGELAQEEWALLASGAQELSETQIYLDDTPNINIAEMKSKLRRLPNLGLVVIDYLQLMTTGRKDGNRVQEISEITRNLKIMAKELDVPVISLSQLSRGPESRQDHRPMLADLRESGSIEQDADIVMFLYRDEYYNPEEGKAGIAECIVAKNRHGEVGTIELGWNGQFTRFSGLDTTHYE</sequence>
<dbReference type="GO" id="GO:0006269">
    <property type="term" value="P:DNA replication, synthesis of primer"/>
    <property type="evidence" value="ECO:0007669"/>
    <property type="project" value="UniProtKB-UniRule"/>
</dbReference>
<keyword evidence="9" id="KW-0413">Isomerase</keyword>
<dbReference type="GO" id="GO:0005524">
    <property type="term" value="F:ATP binding"/>
    <property type="evidence" value="ECO:0007669"/>
    <property type="project" value="UniProtKB-UniRule"/>
</dbReference>
<dbReference type="PROSITE" id="PS51199">
    <property type="entry name" value="SF4_HELICASE"/>
    <property type="match status" value="1"/>
</dbReference>
<comment type="catalytic activity">
    <reaction evidence="10 12">
        <text>ATP + H2O = ADP + phosphate + H(+)</text>
        <dbReference type="Rhea" id="RHEA:13065"/>
        <dbReference type="ChEBI" id="CHEBI:15377"/>
        <dbReference type="ChEBI" id="CHEBI:15378"/>
        <dbReference type="ChEBI" id="CHEBI:30616"/>
        <dbReference type="ChEBI" id="CHEBI:43474"/>
        <dbReference type="ChEBI" id="CHEBI:456216"/>
        <dbReference type="EC" id="5.6.2.3"/>
    </reaction>
</comment>
<dbReference type="NCBIfam" id="TIGR00665">
    <property type="entry name" value="DnaB"/>
    <property type="match status" value="1"/>
</dbReference>
<evidence type="ECO:0000256" key="12">
    <source>
        <dbReference type="RuleBase" id="RU362085"/>
    </source>
</evidence>
<keyword evidence="3 12" id="KW-0235">DNA replication</keyword>
<dbReference type="eggNOG" id="COG0305">
    <property type="taxonomic scope" value="Bacteria"/>
</dbReference>
<reference evidence="14 15" key="2">
    <citation type="submission" date="2009-02" db="EMBL/GenBank/DDBJ databases">
        <title>Draft genome sequence of Clostridium methylpentosum (DSM 5476).</title>
        <authorList>
            <person name="Sudarsanam P."/>
            <person name="Ley R."/>
            <person name="Guruge J."/>
            <person name="Turnbaugh P.J."/>
            <person name="Mahowald M."/>
            <person name="Liep D."/>
            <person name="Gordon J."/>
        </authorList>
    </citation>
    <scope>NUCLEOTIDE SEQUENCE [LARGE SCALE GENOMIC DNA]</scope>
    <source>
        <strain evidence="14 15">DSM 5476</strain>
    </source>
</reference>
<dbReference type="STRING" id="537013.CLOSTMETH_00429"/>
<dbReference type="AlphaFoldDB" id="C0E9D2"/>
<dbReference type="GO" id="GO:1990077">
    <property type="term" value="C:primosome complex"/>
    <property type="evidence" value="ECO:0007669"/>
    <property type="project" value="UniProtKB-UniRule"/>
</dbReference>
<evidence type="ECO:0000256" key="6">
    <source>
        <dbReference type="ARBA" id="ARBA00022806"/>
    </source>
</evidence>
<proteinExistence type="inferred from homology"/>